<reference evidence="2 3" key="1">
    <citation type="submission" date="2016-02" db="EMBL/GenBank/DDBJ databases">
        <title>Genome analysis of coral dinoflagellate symbionts highlights evolutionary adaptations to a symbiotic lifestyle.</title>
        <authorList>
            <person name="Aranda M."/>
            <person name="Li Y."/>
            <person name="Liew Y.J."/>
            <person name="Baumgarten S."/>
            <person name="Simakov O."/>
            <person name="Wilson M."/>
            <person name="Piel J."/>
            <person name="Ashoor H."/>
            <person name="Bougouffa S."/>
            <person name="Bajic V.B."/>
            <person name="Ryu T."/>
            <person name="Ravasi T."/>
            <person name="Bayer T."/>
            <person name="Micklem G."/>
            <person name="Kim H."/>
            <person name="Bhak J."/>
            <person name="Lajeunesse T.C."/>
            <person name="Voolstra C.R."/>
        </authorList>
    </citation>
    <scope>NUCLEOTIDE SEQUENCE [LARGE SCALE GENOMIC DNA]</scope>
    <source>
        <strain evidence="2 3">CCMP2467</strain>
    </source>
</reference>
<comment type="caution">
    <text evidence="2">The sequence shown here is derived from an EMBL/GenBank/DDBJ whole genome shotgun (WGS) entry which is preliminary data.</text>
</comment>
<dbReference type="EMBL" id="LSRX01000064">
    <property type="protein sequence ID" value="OLQ11170.1"/>
    <property type="molecule type" value="Genomic_DNA"/>
</dbReference>
<gene>
    <name evidence="2" type="ORF">AK812_SmicGene5023</name>
</gene>
<accession>A0A1Q9EUU0</accession>
<evidence type="ECO:0000256" key="1">
    <source>
        <dbReference type="SAM" id="Phobius"/>
    </source>
</evidence>
<keyword evidence="3" id="KW-1185">Reference proteome</keyword>
<evidence type="ECO:0000313" key="3">
    <source>
        <dbReference type="Proteomes" id="UP000186817"/>
    </source>
</evidence>
<keyword evidence="1" id="KW-0472">Membrane</keyword>
<dbReference type="OrthoDB" id="10541778at2759"/>
<name>A0A1Q9EUU0_SYMMI</name>
<dbReference type="Proteomes" id="UP000186817">
    <property type="component" value="Unassembled WGS sequence"/>
</dbReference>
<evidence type="ECO:0000313" key="2">
    <source>
        <dbReference type="EMBL" id="OLQ11170.1"/>
    </source>
</evidence>
<feature type="transmembrane region" description="Helical" evidence="1">
    <location>
        <begin position="21"/>
        <end position="52"/>
    </location>
</feature>
<proteinExistence type="predicted"/>
<organism evidence="2 3">
    <name type="scientific">Symbiodinium microadriaticum</name>
    <name type="common">Dinoflagellate</name>
    <name type="synonym">Zooxanthella microadriatica</name>
    <dbReference type="NCBI Taxonomy" id="2951"/>
    <lineage>
        <taxon>Eukaryota</taxon>
        <taxon>Sar</taxon>
        <taxon>Alveolata</taxon>
        <taxon>Dinophyceae</taxon>
        <taxon>Suessiales</taxon>
        <taxon>Symbiodiniaceae</taxon>
        <taxon>Symbiodinium</taxon>
    </lineage>
</organism>
<keyword evidence="1" id="KW-1133">Transmembrane helix</keyword>
<keyword evidence="1" id="KW-0812">Transmembrane</keyword>
<dbReference type="AlphaFoldDB" id="A0A1Q9EUU0"/>
<sequence>MQRADCLAVGFQNPNAENQEFASMIVCATAGIFAVSIHYIFFSVFALGYYVYRRSTRATRRQHAALEDLQEITDRLKELEKLETERLSSLRSSIKAWQEGRSLTE</sequence>
<protein>
    <submittedName>
        <fullName evidence="2">Uncharacterized protein</fullName>
    </submittedName>
</protein>